<dbReference type="EMBL" id="KV748603">
    <property type="protein sequence ID" value="OCL14191.1"/>
    <property type="molecule type" value="Genomic_DNA"/>
</dbReference>
<dbReference type="OrthoDB" id="4177994at2759"/>
<dbReference type="Proteomes" id="UP000250140">
    <property type="component" value="Unassembled WGS sequence"/>
</dbReference>
<proteinExistence type="predicted"/>
<keyword evidence="1" id="KW-0732">Signal</keyword>
<sequence>MQFKISHLLALAVFSATTIAAEGINCHGSANCDTAPDAPQLIDLVALIDHIDDNRFYNNGEQIACQNEAFFKGAVCAFTQKSGGAPGSSIKTLAQELRDHGCSVCGSIPLFFPQDNNVDDGELTVNWVGNSCCPGSNCICP</sequence>
<dbReference type="Gene3D" id="3.30.430.10">
    <property type="entry name" value="Killer Toxin P4, subunit A"/>
    <property type="match status" value="1"/>
</dbReference>
<evidence type="ECO:0000259" key="2">
    <source>
        <dbReference type="Pfam" id="PF09044"/>
    </source>
</evidence>
<feature type="domain" description="Killer toxin Kp4" evidence="2">
    <location>
        <begin position="10"/>
        <end position="128"/>
    </location>
</feature>
<dbReference type="InterPro" id="IPR015131">
    <property type="entry name" value="Killer_tox_Kp4"/>
</dbReference>
<feature type="signal peptide" evidence="1">
    <location>
        <begin position="1"/>
        <end position="23"/>
    </location>
</feature>
<gene>
    <name evidence="3" type="ORF">AOQ84DRAFT_222349</name>
</gene>
<organism evidence="3 4">
    <name type="scientific">Glonium stellatum</name>
    <dbReference type="NCBI Taxonomy" id="574774"/>
    <lineage>
        <taxon>Eukaryota</taxon>
        <taxon>Fungi</taxon>
        <taxon>Dikarya</taxon>
        <taxon>Ascomycota</taxon>
        <taxon>Pezizomycotina</taxon>
        <taxon>Dothideomycetes</taxon>
        <taxon>Pleosporomycetidae</taxon>
        <taxon>Gloniales</taxon>
        <taxon>Gloniaceae</taxon>
        <taxon>Glonium</taxon>
    </lineage>
</organism>
<dbReference type="SUPFAM" id="SSF55221">
    <property type="entry name" value="Yeast killer toxins"/>
    <property type="match status" value="1"/>
</dbReference>
<protein>
    <submittedName>
        <fullName evidence="3">Killer toxin</fullName>
    </submittedName>
</protein>
<dbReference type="AlphaFoldDB" id="A0A8E2FBM2"/>
<dbReference type="InterPro" id="IPR011329">
    <property type="entry name" value="Killer_tox_Kp4/SMK"/>
</dbReference>
<evidence type="ECO:0000256" key="1">
    <source>
        <dbReference type="SAM" id="SignalP"/>
    </source>
</evidence>
<dbReference type="GO" id="GO:0005576">
    <property type="term" value="C:extracellular region"/>
    <property type="evidence" value="ECO:0007669"/>
    <property type="project" value="InterPro"/>
</dbReference>
<evidence type="ECO:0000313" key="4">
    <source>
        <dbReference type="Proteomes" id="UP000250140"/>
    </source>
</evidence>
<evidence type="ECO:0000313" key="3">
    <source>
        <dbReference type="EMBL" id="OCL14191.1"/>
    </source>
</evidence>
<feature type="chain" id="PRO_5034060695" evidence="1">
    <location>
        <begin position="24"/>
        <end position="141"/>
    </location>
</feature>
<name>A0A8E2FBM2_9PEZI</name>
<accession>A0A8E2FBM2</accession>
<keyword evidence="4" id="KW-1185">Reference proteome</keyword>
<dbReference type="Pfam" id="PF09044">
    <property type="entry name" value="Kp4"/>
    <property type="match status" value="1"/>
</dbReference>
<reference evidence="3 4" key="1">
    <citation type="journal article" date="2016" name="Nat. Commun.">
        <title>Ectomycorrhizal ecology is imprinted in the genome of the dominant symbiotic fungus Cenococcum geophilum.</title>
        <authorList>
            <consortium name="DOE Joint Genome Institute"/>
            <person name="Peter M."/>
            <person name="Kohler A."/>
            <person name="Ohm R.A."/>
            <person name="Kuo A."/>
            <person name="Krutzmann J."/>
            <person name="Morin E."/>
            <person name="Arend M."/>
            <person name="Barry K.W."/>
            <person name="Binder M."/>
            <person name="Choi C."/>
            <person name="Clum A."/>
            <person name="Copeland A."/>
            <person name="Grisel N."/>
            <person name="Haridas S."/>
            <person name="Kipfer T."/>
            <person name="LaButti K."/>
            <person name="Lindquist E."/>
            <person name="Lipzen A."/>
            <person name="Maire R."/>
            <person name="Meier B."/>
            <person name="Mihaltcheva S."/>
            <person name="Molinier V."/>
            <person name="Murat C."/>
            <person name="Poggeler S."/>
            <person name="Quandt C.A."/>
            <person name="Sperisen C."/>
            <person name="Tritt A."/>
            <person name="Tisserant E."/>
            <person name="Crous P.W."/>
            <person name="Henrissat B."/>
            <person name="Nehls U."/>
            <person name="Egli S."/>
            <person name="Spatafora J.W."/>
            <person name="Grigoriev I.V."/>
            <person name="Martin F.M."/>
        </authorList>
    </citation>
    <scope>NUCLEOTIDE SEQUENCE [LARGE SCALE GENOMIC DNA]</scope>
    <source>
        <strain evidence="3 4">CBS 207.34</strain>
    </source>
</reference>